<name>A0A9P0SJ69_PIEBR</name>
<accession>A0A9P0SJ69</accession>
<gene>
    <name evidence="3" type="ORF">PIBRA_LOCUS192</name>
</gene>
<comment type="caution">
    <text evidence="3">The sequence shown here is derived from an EMBL/GenBank/DDBJ whole genome shotgun (WGS) entry which is preliminary data.</text>
</comment>
<keyword evidence="1" id="KW-0732">Signal</keyword>
<feature type="signal peptide" evidence="1">
    <location>
        <begin position="1"/>
        <end position="16"/>
    </location>
</feature>
<keyword evidence="4" id="KW-1185">Reference proteome</keyword>
<feature type="domain" description="Cathepsin propeptide inhibitor" evidence="2">
    <location>
        <begin position="33"/>
        <end position="89"/>
    </location>
</feature>
<dbReference type="SUPFAM" id="SSF54001">
    <property type="entry name" value="Cysteine proteinases"/>
    <property type="match status" value="1"/>
</dbReference>
<organism evidence="3 4">
    <name type="scientific">Pieris brassicae</name>
    <name type="common">White butterfly</name>
    <name type="synonym">Large white butterfly</name>
    <dbReference type="NCBI Taxonomy" id="7116"/>
    <lineage>
        <taxon>Eukaryota</taxon>
        <taxon>Metazoa</taxon>
        <taxon>Ecdysozoa</taxon>
        <taxon>Arthropoda</taxon>
        <taxon>Hexapoda</taxon>
        <taxon>Insecta</taxon>
        <taxon>Pterygota</taxon>
        <taxon>Neoptera</taxon>
        <taxon>Endopterygota</taxon>
        <taxon>Lepidoptera</taxon>
        <taxon>Glossata</taxon>
        <taxon>Ditrysia</taxon>
        <taxon>Papilionoidea</taxon>
        <taxon>Pieridae</taxon>
        <taxon>Pierinae</taxon>
        <taxon>Pieris</taxon>
    </lineage>
</organism>
<evidence type="ECO:0000256" key="1">
    <source>
        <dbReference type="SAM" id="SignalP"/>
    </source>
</evidence>
<dbReference type="AlphaFoldDB" id="A0A9P0SJ69"/>
<dbReference type="Gene3D" id="1.10.287.2250">
    <property type="match status" value="1"/>
</dbReference>
<proteinExistence type="predicted"/>
<dbReference type="EMBL" id="CALOZG010000001">
    <property type="protein sequence ID" value="CAH3835207.1"/>
    <property type="molecule type" value="Genomic_DNA"/>
</dbReference>
<feature type="chain" id="PRO_5040113905" description="Cathepsin propeptide inhibitor domain-containing protein" evidence="1">
    <location>
        <begin position="17"/>
        <end position="102"/>
    </location>
</feature>
<protein>
    <recommendedName>
        <fullName evidence="2">Cathepsin propeptide inhibitor domain-containing protein</fullName>
    </recommendedName>
</protein>
<reference evidence="3" key="1">
    <citation type="submission" date="2022-05" db="EMBL/GenBank/DDBJ databases">
        <authorList>
            <person name="Okamura Y."/>
        </authorList>
    </citation>
    <scope>NUCLEOTIDE SEQUENCE</scope>
</reference>
<sequence length="102" mass="11619">MIRIICVLFVAALVSASPERKPHYDINDAPALFEKFIKDYNKHYKDAADREVHYKAFVNTLEKINKWNSVGSSSTADINQFTDITPEEFDNMNGVPTVRPTV</sequence>
<dbReference type="InterPro" id="IPR038765">
    <property type="entry name" value="Papain-like_cys_pep_sf"/>
</dbReference>
<evidence type="ECO:0000313" key="4">
    <source>
        <dbReference type="Proteomes" id="UP001152562"/>
    </source>
</evidence>
<dbReference type="InterPro" id="IPR013201">
    <property type="entry name" value="Prot_inhib_I29"/>
</dbReference>
<dbReference type="Proteomes" id="UP001152562">
    <property type="component" value="Unassembled WGS sequence"/>
</dbReference>
<evidence type="ECO:0000259" key="2">
    <source>
        <dbReference type="SMART" id="SM00848"/>
    </source>
</evidence>
<dbReference type="SMART" id="SM00848">
    <property type="entry name" value="Inhibitor_I29"/>
    <property type="match status" value="1"/>
</dbReference>
<dbReference type="Pfam" id="PF08246">
    <property type="entry name" value="Inhibitor_I29"/>
    <property type="match status" value="1"/>
</dbReference>
<evidence type="ECO:0000313" key="3">
    <source>
        <dbReference type="EMBL" id="CAH3835207.1"/>
    </source>
</evidence>